<feature type="non-terminal residue" evidence="1">
    <location>
        <position position="26"/>
    </location>
</feature>
<organism evidence="1 2">
    <name type="scientific">Adineta steineri</name>
    <dbReference type="NCBI Taxonomy" id="433720"/>
    <lineage>
        <taxon>Eukaryota</taxon>
        <taxon>Metazoa</taxon>
        <taxon>Spiralia</taxon>
        <taxon>Gnathifera</taxon>
        <taxon>Rotifera</taxon>
        <taxon>Eurotatoria</taxon>
        <taxon>Bdelloidea</taxon>
        <taxon>Adinetida</taxon>
        <taxon>Adinetidae</taxon>
        <taxon>Adineta</taxon>
    </lineage>
</organism>
<comment type="caution">
    <text evidence="1">The sequence shown here is derived from an EMBL/GenBank/DDBJ whole genome shotgun (WGS) entry which is preliminary data.</text>
</comment>
<sequence length="26" mass="2915">MQLLTVFHLAVLGWANIIASPITYDQ</sequence>
<reference evidence="1" key="1">
    <citation type="submission" date="2021-02" db="EMBL/GenBank/DDBJ databases">
        <authorList>
            <person name="Nowell W R."/>
        </authorList>
    </citation>
    <scope>NUCLEOTIDE SEQUENCE</scope>
</reference>
<dbReference type="AlphaFoldDB" id="A0A820SF30"/>
<evidence type="ECO:0000313" key="2">
    <source>
        <dbReference type="Proteomes" id="UP000663881"/>
    </source>
</evidence>
<dbReference type="Proteomes" id="UP000663881">
    <property type="component" value="Unassembled WGS sequence"/>
</dbReference>
<proteinExistence type="predicted"/>
<evidence type="ECO:0000313" key="1">
    <source>
        <dbReference type="EMBL" id="CAF4450270.1"/>
    </source>
</evidence>
<dbReference type="EMBL" id="CAJOAY010035255">
    <property type="protein sequence ID" value="CAF4450270.1"/>
    <property type="molecule type" value="Genomic_DNA"/>
</dbReference>
<gene>
    <name evidence="1" type="ORF">OKA104_LOCUS54122</name>
</gene>
<protein>
    <submittedName>
        <fullName evidence="1">Uncharacterized protein</fullName>
    </submittedName>
</protein>
<name>A0A820SF30_9BILA</name>
<accession>A0A820SF30</accession>